<protein>
    <submittedName>
        <fullName evidence="5">Helix-turn-helix domain-containing protein</fullName>
    </submittedName>
</protein>
<accession>A0A9E5JTC6</accession>
<keyword evidence="2" id="KW-0238">DNA-binding</keyword>
<dbReference type="RefSeq" id="WP_167186510.1">
    <property type="nucleotide sequence ID" value="NZ_JAAONZ010000007.1"/>
</dbReference>
<dbReference type="AlphaFoldDB" id="A0A9E5JTC6"/>
<proteinExistence type="predicted"/>
<evidence type="ECO:0000259" key="4">
    <source>
        <dbReference type="PROSITE" id="PS01124"/>
    </source>
</evidence>
<dbReference type="SUPFAM" id="SSF46689">
    <property type="entry name" value="Homeodomain-like"/>
    <property type="match status" value="1"/>
</dbReference>
<dbReference type="SMART" id="SM00342">
    <property type="entry name" value="HTH_ARAC"/>
    <property type="match status" value="1"/>
</dbReference>
<evidence type="ECO:0000256" key="2">
    <source>
        <dbReference type="ARBA" id="ARBA00023125"/>
    </source>
</evidence>
<dbReference type="InterPro" id="IPR009057">
    <property type="entry name" value="Homeodomain-like_sf"/>
</dbReference>
<dbReference type="GO" id="GO:0043565">
    <property type="term" value="F:sequence-specific DNA binding"/>
    <property type="evidence" value="ECO:0007669"/>
    <property type="project" value="InterPro"/>
</dbReference>
<dbReference type="Gene3D" id="1.10.10.60">
    <property type="entry name" value="Homeodomain-like"/>
    <property type="match status" value="1"/>
</dbReference>
<dbReference type="PANTHER" id="PTHR46796">
    <property type="entry name" value="HTH-TYPE TRANSCRIPTIONAL ACTIVATOR RHAS-RELATED"/>
    <property type="match status" value="1"/>
</dbReference>
<dbReference type="GO" id="GO:0003700">
    <property type="term" value="F:DNA-binding transcription factor activity"/>
    <property type="evidence" value="ECO:0007669"/>
    <property type="project" value="InterPro"/>
</dbReference>
<dbReference type="Proteomes" id="UP000787472">
    <property type="component" value="Unassembled WGS sequence"/>
</dbReference>
<evidence type="ECO:0000256" key="3">
    <source>
        <dbReference type="ARBA" id="ARBA00023163"/>
    </source>
</evidence>
<evidence type="ECO:0000313" key="6">
    <source>
        <dbReference type="Proteomes" id="UP000787472"/>
    </source>
</evidence>
<dbReference type="PROSITE" id="PS01124">
    <property type="entry name" value="HTH_ARAC_FAMILY_2"/>
    <property type="match status" value="1"/>
</dbReference>
<reference evidence="5" key="1">
    <citation type="submission" date="2020-03" db="EMBL/GenBank/DDBJ databases">
        <authorList>
            <person name="Guo F."/>
        </authorList>
    </citation>
    <scope>NUCLEOTIDE SEQUENCE</scope>
    <source>
        <strain evidence="5">JCM 30134</strain>
    </source>
</reference>
<feature type="domain" description="HTH araC/xylS-type" evidence="4">
    <location>
        <begin position="236"/>
        <end position="341"/>
    </location>
</feature>
<organism evidence="5 6">
    <name type="scientific">Pseudomaricurvus hydrocarbonicus</name>
    <dbReference type="NCBI Taxonomy" id="1470433"/>
    <lineage>
        <taxon>Bacteria</taxon>
        <taxon>Pseudomonadati</taxon>
        <taxon>Pseudomonadota</taxon>
        <taxon>Gammaproteobacteria</taxon>
        <taxon>Cellvibrionales</taxon>
        <taxon>Cellvibrionaceae</taxon>
        <taxon>Pseudomaricurvus</taxon>
    </lineage>
</organism>
<keyword evidence="6" id="KW-1185">Reference proteome</keyword>
<dbReference type="Pfam" id="PF12833">
    <property type="entry name" value="HTH_18"/>
    <property type="match status" value="1"/>
</dbReference>
<dbReference type="InterPro" id="IPR050204">
    <property type="entry name" value="AraC_XylS_family_regulators"/>
</dbReference>
<comment type="caution">
    <text evidence="5">The sequence shown here is derived from an EMBL/GenBank/DDBJ whole genome shotgun (WGS) entry which is preliminary data.</text>
</comment>
<sequence>MYADFPFYICSFHFTIWSTKVVIESPSVENRIITYHKDKCPNYSPKKVQLPVKESYYVQAGRGEHTVNVQMATVGEIGLLRLAIDVEAVGINVFHPDYVSFALPISWSGDYFINGDSANRSSIYMPGDLDSIHQRSKSRDVCGITIPRRPFVETIAALRGVSVEAIKLHDRELRLTETDGFKVRVQLTSILHEACSDHGNHSSDKISNKVFGLLTDTYLHALTETLPQTERMRDPNRIVRLAEEHFMAAGRQPVSLADLCSAADVGKTTLYLAFNRVCGLPPLAYLQKRRFMRAHSGLINSANERGRVKHTALNSGFTEIGRFSVEYRQLFGESPSETLGRDAT</sequence>
<evidence type="ECO:0000313" key="5">
    <source>
        <dbReference type="EMBL" id="NHO66179.1"/>
    </source>
</evidence>
<dbReference type="InterPro" id="IPR018060">
    <property type="entry name" value="HTH_AraC"/>
</dbReference>
<dbReference type="EMBL" id="JAAONZ010000007">
    <property type="protein sequence ID" value="NHO66179.1"/>
    <property type="molecule type" value="Genomic_DNA"/>
</dbReference>
<keyword evidence="1" id="KW-0805">Transcription regulation</keyword>
<gene>
    <name evidence="5" type="ORF">G8770_11550</name>
</gene>
<name>A0A9E5JTC6_9GAMM</name>
<keyword evidence="3" id="KW-0804">Transcription</keyword>
<evidence type="ECO:0000256" key="1">
    <source>
        <dbReference type="ARBA" id="ARBA00023015"/>
    </source>
</evidence>
<dbReference type="PANTHER" id="PTHR46796:SF12">
    <property type="entry name" value="HTH-TYPE DNA-BINDING TRANSCRIPTIONAL ACTIVATOR EUTR"/>
    <property type="match status" value="1"/>
</dbReference>